<name>A0ABN7AQD4_9HEMI</name>
<dbReference type="EMBL" id="AP028913">
    <property type="protein sequence ID" value="BES94421.1"/>
    <property type="molecule type" value="Genomic_DNA"/>
</dbReference>
<feature type="coiled-coil region" evidence="1">
    <location>
        <begin position="144"/>
        <end position="171"/>
    </location>
</feature>
<dbReference type="Proteomes" id="UP001307889">
    <property type="component" value="Chromosome 5"/>
</dbReference>
<proteinExistence type="predicted"/>
<evidence type="ECO:0000313" key="2">
    <source>
        <dbReference type="EMBL" id="BES94421.1"/>
    </source>
</evidence>
<keyword evidence="1" id="KW-0175">Coiled coil</keyword>
<accession>A0ABN7AQD4</accession>
<feature type="coiled-coil region" evidence="1">
    <location>
        <begin position="73"/>
        <end position="107"/>
    </location>
</feature>
<evidence type="ECO:0000256" key="1">
    <source>
        <dbReference type="SAM" id="Coils"/>
    </source>
</evidence>
<feature type="coiled-coil region" evidence="1">
    <location>
        <begin position="22"/>
        <end position="49"/>
    </location>
</feature>
<protein>
    <submittedName>
        <fullName evidence="2">Uncharacterized protein</fullName>
    </submittedName>
</protein>
<reference evidence="2 3" key="1">
    <citation type="submission" date="2023-09" db="EMBL/GenBank/DDBJ databases">
        <title>Nesidiocoris tenuis whole genome shotgun sequence.</title>
        <authorList>
            <person name="Shibata T."/>
            <person name="Shimoda M."/>
            <person name="Kobayashi T."/>
            <person name="Uehara T."/>
        </authorList>
    </citation>
    <scope>NUCLEOTIDE SEQUENCE [LARGE SCALE GENOMIC DNA]</scope>
    <source>
        <strain evidence="2 3">Japan</strain>
    </source>
</reference>
<keyword evidence="3" id="KW-1185">Reference proteome</keyword>
<gene>
    <name evidence="2" type="ORF">NTJ_07230</name>
</gene>
<organism evidence="2 3">
    <name type="scientific">Nesidiocoris tenuis</name>
    <dbReference type="NCBI Taxonomy" id="355587"/>
    <lineage>
        <taxon>Eukaryota</taxon>
        <taxon>Metazoa</taxon>
        <taxon>Ecdysozoa</taxon>
        <taxon>Arthropoda</taxon>
        <taxon>Hexapoda</taxon>
        <taxon>Insecta</taxon>
        <taxon>Pterygota</taxon>
        <taxon>Neoptera</taxon>
        <taxon>Paraneoptera</taxon>
        <taxon>Hemiptera</taxon>
        <taxon>Heteroptera</taxon>
        <taxon>Panheteroptera</taxon>
        <taxon>Cimicomorpha</taxon>
        <taxon>Miridae</taxon>
        <taxon>Dicyphina</taxon>
        <taxon>Nesidiocoris</taxon>
    </lineage>
</organism>
<evidence type="ECO:0000313" key="3">
    <source>
        <dbReference type="Proteomes" id="UP001307889"/>
    </source>
</evidence>
<sequence length="207" mass="23217">MDNQKPGGKQFSDQVNKMLATAKEMETVLNSKLEQIDKLSNEKSEMAKKEAMKIKTDLEEIRRLSLVKTAEGEEALKTKIMEVNKRIETITRKAAETQTQIVKLQKELMDEAAAKAEDVKTAIDSIEVTPEEKARMMKGVDAVVNQTTAKFNELNTSLETLKTEMGKAKELKPDPKMTQEEVMKTIQGKIDEFLTACSKSDSKGCKK</sequence>